<dbReference type="EMBL" id="MBFS01003535">
    <property type="protein sequence ID" value="PVU86107.1"/>
    <property type="molecule type" value="Genomic_DNA"/>
</dbReference>
<protein>
    <submittedName>
        <fullName evidence="2">Uncharacterized protein</fullName>
    </submittedName>
</protein>
<dbReference type="Proteomes" id="UP000245609">
    <property type="component" value="Unassembled WGS sequence"/>
</dbReference>
<dbReference type="AlphaFoldDB" id="A0A2T9Y1B7"/>
<keyword evidence="3" id="KW-1185">Reference proteome</keyword>
<feature type="region of interest" description="Disordered" evidence="1">
    <location>
        <begin position="185"/>
        <end position="236"/>
    </location>
</feature>
<accession>A0A2T9Y1B7</accession>
<evidence type="ECO:0000256" key="1">
    <source>
        <dbReference type="SAM" id="MobiDB-lite"/>
    </source>
</evidence>
<sequence>MKGEERKKIIYACPRSNVMNYSPPALNDSATSAVKRTDSLLYGIQSSLVSITRPIDYYIYQKHLERKEQNISESPDIEFATTIRSLLADLASQITQARRDMVYKIMELPGRTPQLADLKTNTLLDQEEFDNIIETKKKEKKPRPFRRRPFQQRQQYAGCTEHSGTGIQNPIPNKKCNKFYRTAESKSAPKNLEHPTINNAPVSLQEEDDQGSKRPTNNGGSITTIKEGNRRGKDKNTRFLQPAFYYPKEDWWAQADSRLTELK</sequence>
<evidence type="ECO:0000313" key="2">
    <source>
        <dbReference type="EMBL" id="PVU86107.1"/>
    </source>
</evidence>
<feature type="compositionally biased region" description="Basic and acidic residues" evidence="1">
    <location>
        <begin position="227"/>
        <end position="236"/>
    </location>
</feature>
<feature type="compositionally biased region" description="Polar residues" evidence="1">
    <location>
        <begin position="162"/>
        <end position="171"/>
    </location>
</feature>
<gene>
    <name evidence="2" type="ORF">BB560_006805</name>
</gene>
<organism evidence="2 3">
    <name type="scientific">Smittium megazygosporum</name>
    <dbReference type="NCBI Taxonomy" id="133381"/>
    <lineage>
        <taxon>Eukaryota</taxon>
        <taxon>Fungi</taxon>
        <taxon>Fungi incertae sedis</taxon>
        <taxon>Zoopagomycota</taxon>
        <taxon>Kickxellomycotina</taxon>
        <taxon>Harpellomycetes</taxon>
        <taxon>Harpellales</taxon>
        <taxon>Legeriomycetaceae</taxon>
        <taxon>Smittium</taxon>
    </lineage>
</organism>
<feature type="region of interest" description="Disordered" evidence="1">
    <location>
        <begin position="135"/>
        <end position="173"/>
    </location>
</feature>
<comment type="caution">
    <text evidence="2">The sequence shown here is derived from an EMBL/GenBank/DDBJ whole genome shotgun (WGS) entry which is preliminary data.</text>
</comment>
<name>A0A2T9Y1B7_9FUNG</name>
<reference evidence="2 3" key="1">
    <citation type="journal article" date="2018" name="MBio">
        <title>Comparative Genomics Reveals the Core Gene Toolbox for the Fungus-Insect Symbiosis.</title>
        <authorList>
            <person name="Wang Y."/>
            <person name="Stata M."/>
            <person name="Wang W."/>
            <person name="Stajich J.E."/>
            <person name="White M.M."/>
            <person name="Moncalvo J.M."/>
        </authorList>
    </citation>
    <scope>NUCLEOTIDE SEQUENCE [LARGE SCALE GENOMIC DNA]</scope>
    <source>
        <strain evidence="2 3">SC-DP-2</strain>
    </source>
</reference>
<dbReference type="OrthoDB" id="5545891at2759"/>
<feature type="compositionally biased region" description="Polar residues" evidence="1">
    <location>
        <begin position="213"/>
        <end position="226"/>
    </location>
</feature>
<proteinExistence type="predicted"/>
<evidence type="ECO:0000313" key="3">
    <source>
        <dbReference type="Proteomes" id="UP000245609"/>
    </source>
</evidence>
<feature type="compositionally biased region" description="Basic residues" evidence="1">
    <location>
        <begin position="138"/>
        <end position="150"/>
    </location>
</feature>